<dbReference type="PROSITE" id="PS00775">
    <property type="entry name" value="GLYCOSYL_HYDROL_F3"/>
    <property type="match status" value="1"/>
</dbReference>
<evidence type="ECO:0000256" key="4">
    <source>
        <dbReference type="RuleBase" id="RU361161"/>
    </source>
</evidence>
<keyword evidence="4" id="KW-0326">Glycosidase</keyword>
<dbReference type="Pfam" id="PF14310">
    <property type="entry name" value="Fn3-like"/>
    <property type="match status" value="1"/>
</dbReference>
<dbReference type="OrthoDB" id="3187421at2"/>
<evidence type="ECO:0000313" key="6">
    <source>
        <dbReference type="EMBL" id="QEO10398.1"/>
    </source>
</evidence>
<evidence type="ECO:0000256" key="2">
    <source>
        <dbReference type="ARBA" id="ARBA00022801"/>
    </source>
</evidence>
<keyword evidence="3" id="KW-0119">Carbohydrate metabolism</keyword>
<dbReference type="InterPro" id="IPR036962">
    <property type="entry name" value="Glyco_hydro_3_N_sf"/>
</dbReference>
<dbReference type="PRINTS" id="PR00133">
    <property type="entry name" value="GLHYDRLASE3"/>
</dbReference>
<dbReference type="GO" id="GO:0004553">
    <property type="term" value="F:hydrolase activity, hydrolyzing O-glycosyl compounds"/>
    <property type="evidence" value="ECO:0007669"/>
    <property type="project" value="InterPro"/>
</dbReference>
<protein>
    <submittedName>
        <fullName evidence="6">Glycoside hydrolase family 3 protein</fullName>
    </submittedName>
</protein>
<dbReference type="InterPro" id="IPR026891">
    <property type="entry name" value="Fn3-like"/>
</dbReference>
<dbReference type="AlphaFoldDB" id="A0A5C1YAE8"/>
<dbReference type="Pfam" id="PF00933">
    <property type="entry name" value="Glyco_hydro_3"/>
    <property type="match status" value="1"/>
</dbReference>
<dbReference type="Pfam" id="PF01915">
    <property type="entry name" value="Glyco_hydro_3_C"/>
    <property type="match status" value="1"/>
</dbReference>
<dbReference type="Gene3D" id="3.40.50.1700">
    <property type="entry name" value="Glycoside hydrolase family 3 C-terminal domain"/>
    <property type="match status" value="1"/>
</dbReference>
<keyword evidence="7" id="KW-1185">Reference proteome</keyword>
<dbReference type="InterPro" id="IPR036881">
    <property type="entry name" value="Glyco_hydro_3_C_sf"/>
</dbReference>
<evidence type="ECO:0000256" key="3">
    <source>
        <dbReference type="ARBA" id="ARBA00023277"/>
    </source>
</evidence>
<evidence type="ECO:0000259" key="5">
    <source>
        <dbReference type="SMART" id="SM01217"/>
    </source>
</evidence>
<dbReference type="Gene3D" id="2.60.40.10">
    <property type="entry name" value="Immunoglobulins"/>
    <property type="match status" value="1"/>
</dbReference>
<evidence type="ECO:0000313" key="7">
    <source>
        <dbReference type="Proteomes" id="UP000322159"/>
    </source>
</evidence>
<accession>A0A5C1YAE8</accession>
<dbReference type="SUPFAM" id="SSF51445">
    <property type="entry name" value="(Trans)glycosidases"/>
    <property type="match status" value="1"/>
</dbReference>
<evidence type="ECO:0000256" key="1">
    <source>
        <dbReference type="ARBA" id="ARBA00005336"/>
    </source>
</evidence>
<reference evidence="6 7" key="1">
    <citation type="submission" date="2019-09" db="EMBL/GenBank/DDBJ databases">
        <title>Genome sequencing of strain KACC 19322.</title>
        <authorList>
            <person name="Heo J."/>
            <person name="Kim S.-J."/>
            <person name="Kim J.-S."/>
            <person name="Hong S.-B."/>
            <person name="Kwon S.-W."/>
        </authorList>
    </citation>
    <scope>NUCLEOTIDE SEQUENCE [LARGE SCALE GENOMIC DNA]</scope>
    <source>
        <strain evidence="6 7">KACC 19322</strain>
    </source>
</reference>
<organism evidence="6 7">
    <name type="scientific">Protaetiibacter larvae</name>
    <dbReference type="NCBI Taxonomy" id="2592654"/>
    <lineage>
        <taxon>Bacteria</taxon>
        <taxon>Bacillati</taxon>
        <taxon>Actinomycetota</taxon>
        <taxon>Actinomycetes</taxon>
        <taxon>Micrococcales</taxon>
        <taxon>Microbacteriaceae</taxon>
        <taxon>Protaetiibacter</taxon>
    </lineage>
</organism>
<dbReference type="GO" id="GO:0005975">
    <property type="term" value="P:carbohydrate metabolic process"/>
    <property type="evidence" value="ECO:0007669"/>
    <property type="project" value="InterPro"/>
</dbReference>
<dbReference type="PANTHER" id="PTHR42715:SF10">
    <property type="entry name" value="BETA-GLUCOSIDASE"/>
    <property type="match status" value="1"/>
</dbReference>
<dbReference type="EMBL" id="CP043504">
    <property type="protein sequence ID" value="QEO10398.1"/>
    <property type="molecule type" value="Genomic_DNA"/>
</dbReference>
<dbReference type="PANTHER" id="PTHR42715">
    <property type="entry name" value="BETA-GLUCOSIDASE"/>
    <property type="match status" value="1"/>
</dbReference>
<dbReference type="InterPro" id="IPR002772">
    <property type="entry name" value="Glyco_hydro_3_C"/>
</dbReference>
<dbReference type="Gene3D" id="3.20.20.300">
    <property type="entry name" value="Glycoside hydrolase, family 3, N-terminal domain"/>
    <property type="match status" value="1"/>
</dbReference>
<dbReference type="InterPro" id="IPR019800">
    <property type="entry name" value="Glyco_hydro_3_AS"/>
</dbReference>
<dbReference type="InterPro" id="IPR001764">
    <property type="entry name" value="Glyco_hydro_3_N"/>
</dbReference>
<dbReference type="Gene3D" id="2.60.120.260">
    <property type="entry name" value="Galactose-binding domain-like"/>
    <property type="match status" value="1"/>
</dbReference>
<name>A0A5C1YAE8_9MICO</name>
<dbReference type="InterPro" id="IPR017853">
    <property type="entry name" value="GH"/>
</dbReference>
<dbReference type="SUPFAM" id="SSF52279">
    <property type="entry name" value="Beta-D-glucan exohydrolase, C-terminal domain"/>
    <property type="match status" value="1"/>
</dbReference>
<dbReference type="InterPro" id="IPR050288">
    <property type="entry name" value="Cellulose_deg_GH3"/>
</dbReference>
<dbReference type="InterPro" id="IPR013783">
    <property type="entry name" value="Ig-like_fold"/>
</dbReference>
<keyword evidence="2 4" id="KW-0378">Hydrolase</keyword>
<proteinExistence type="inferred from homology"/>
<dbReference type="Proteomes" id="UP000322159">
    <property type="component" value="Chromosome"/>
</dbReference>
<dbReference type="SMART" id="SM01217">
    <property type="entry name" value="Fn3_like"/>
    <property type="match status" value="1"/>
</dbReference>
<feature type="domain" description="Fibronectin type III-like" evidence="5">
    <location>
        <begin position="766"/>
        <end position="837"/>
    </location>
</feature>
<gene>
    <name evidence="6" type="ORF">FLP23_10505</name>
</gene>
<comment type="similarity">
    <text evidence="1 4">Belongs to the glycosyl hydrolase 3 family.</text>
</comment>
<sequence>MLQLADWHVSISAAPPISTTRSITVSHRAAPALERDGDVRELLPLLTLEEKVRLLTGKTVWRLHELPGIGLRSLTMSDGPVGVRGLGEVPGETSALFPSPSAVSATWDLDTAFAVGRAFAREARGHGVDAVLAPQVNIQRTPVGGRHFECYSEDPLLTSVIGTQVIRGIQDQGVAATVKHYIANDSETDRTEYVATLDAQTLREVYLAPFEHAVQVGEAWSVMAAYNQVDDGVESAQMTDHHHLVTELLKGELGFDGVVVSDWMATKSTEGSALGGLDVVMPGPGGPWEQKLLDAVRDGRVPESVIDDKVARILLLARRVGALDVPERPLDAGPALDDLITRVAAQSTVVLRRDEENPVWDRPSPARIALLGPNAVRPHVLGGGSSTVHPAHVVSPAEGLVARFPDAELVVRRGGDSRRLAPDLELAELTAAPDGALLEARFLDVDGELLETRRLTSWDGWLRDLGDEVHSVALRAELALRQPGVHRLEVATVGGYRIAIDGTVVAQHDAPAGVEVILDSSINTPEGYGGEVEIVEPRTVVVEAEHLVIRAGGYGAIIRAGFRHRTPGSDADTELAEAVEAARGAELTVVIVGTNEEVESEGWDRADLDLPGRQNELVERVLDVDPDAVIVVNAGAPVLLPWLERARTVLWVWFPGQEMGHALAAVLAGDLEPAGRLPWTLPADASDVPVPHALPGTDRRVVYTEGIHVGYRGWERLERTPAAPFGHGLGWSSFVYEQLETPEFTPAGELRVAVTVRNTGARDARETVQLYLEPPAQAAIERPVRWLAGFAGVDVAAGTSRRVVVTVPRRAFEAWDVAQDRWTTVAGDYWLGVGRSVRDLHLDTAVQVGNPDAQ</sequence>
<dbReference type="KEGG" id="lyk:FLP23_10505"/>